<feature type="transmembrane region" description="Helical" evidence="8">
    <location>
        <begin position="26"/>
        <end position="44"/>
    </location>
</feature>
<proteinExistence type="predicted"/>
<dbReference type="GO" id="GO:0044877">
    <property type="term" value="F:protein-containing complex binding"/>
    <property type="evidence" value="ECO:0007669"/>
    <property type="project" value="InterPro"/>
</dbReference>
<comment type="subcellular location">
    <subcellularLocation>
        <location evidence="2">Cell membrane</location>
    </subcellularLocation>
    <subcellularLocation>
        <location evidence="1">Membrane</location>
        <topology evidence="1">Single-pass membrane protein</topology>
    </subcellularLocation>
</comment>
<protein>
    <submittedName>
        <fullName evidence="10">Putative negative regulator of RcsB-dependent stress response</fullName>
    </submittedName>
</protein>
<keyword evidence="11" id="KW-1185">Reference proteome</keyword>
<organism evidence="10 11">
    <name type="scientific">Tahibacter aquaticus</name>
    <dbReference type="NCBI Taxonomy" id="520092"/>
    <lineage>
        <taxon>Bacteria</taxon>
        <taxon>Pseudomonadati</taxon>
        <taxon>Pseudomonadota</taxon>
        <taxon>Gammaproteobacteria</taxon>
        <taxon>Lysobacterales</taxon>
        <taxon>Rhodanobacteraceae</taxon>
        <taxon>Tahibacter</taxon>
    </lineage>
</organism>
<reference evidence="10 11" key="1">
    <citation type="submission" date="2019-03" db="EMBL/GenBank/DDBJ databases">
        <title>Genomic Encyclopedia of Type Strains, Phase IV (KMG-IV): sequencing the most valuable type-strain genomes for metagenomic binning, comparative biology and taxonomic classification.</title>
        <authorList>
            <person name="Goeker M."/>
        </authorList>
    </citation>
    <scope>NUCLEOTIDE SEQUENCE [LARGE SCALE GENOMIC DNA]</scope>
    <source>
        <strain evidence="10 11">DSM 21667</strain>
    </source>
</reference>
<name>A0A4R6YNH5_9GAMM</name>
<dbReference type="Proteomes" id="UP000295293">
    <property type="component" value="Unassembled WGS sequence"/>
</dbReference>
<dbReference type="GO" id="GO:0005886">
    <property type="term" value="C:plasma membrane"/>
    <property type="evidence" value="ECO:0007669"/>
    <property type="project" value="UniProtKB-SubCell"/>
</dbReference>
<evidence type="ECO:0000256" key="8">
    <source>
        <dbReference type="SAM" id="Phobius"/>
    </source>
</evidence>
<sequence length="228" mass="24418">MLNMAFDQLDEHEQSEVVRKWVRDNAASILAGVVLGLLAIFGYFQWKSHQLRQQVVAAGEFQNFGAAVGAKNDERSKAALELMQKEHAGSAYAVIASMRWAEAAVARKDLAAAEQSLQWAYDHAGDKALKSLAGQNLARVKLGADKAAEALALLDSLPTEAYAASIAELRGDILLVQGKRDEARTAYQASIDALEPTAPNRQTVEMKRDDAAGAIAAPAVAAAEKQSS</sequence>
<comment type="caution">
    <text evidence="10">The sequence shown here is derived from an EMBL/GenBank/DDBJ whole genome shotgun (WGS) entry which is preliminary data.</text>
</comment>
<evidence type="ECO:0000256" key="3">
    <source>
        <dbReference type="ARBA" id="ARBA00022475"/>
    </source>
</evidence>
<keyword evidence="5 8" id="KW-1133">Transmembrane helix</keyword>
<evidence type="ECO:0000313" key="11">
    <source>
        <dbReference type="Proteomes" id="UP000295293"/>
    </source>
</evidence>
<keyword evidence="3" id="KW-1003">Cell membrane</keyword>
<dbReference type="PANTHER" id="PTHR38035:SF1">
    <property type="entry name" value="ANCILLARY SECYEG TRANSLOCON SUBUNIT"/>
    <property type="match status" value="1"/>
</dbReference>
<dbReference type="PIRSF" id="PIRSF006170">
    <property type="entry name" value="YfgM"/>
    <property type="match status" value="1"/>
</dbReference>
<feature type="domain" description="Ancillary SecYEG translocon subunit/Cell division coordinator CpoB TPR" evidence="9">
    <location>
        <begin position="19"/>
        <end position="211"/>
    </location>
</feature>
<evidence type="ECO:0000256" key="5">
    <source>
        <dbReference type="ARBA" id="ARBA00022989"/>
    </source>
</evidence>
<dbReference type="InterPro" id="IPR026039">
    <property type="entry name" value="YfgM"/>
</dbReference>
<keyword evidence="7" id="KW-0143">Chaperone</keyword>
<evidence type="ECO:0000259" key="9">
    <source>
        <dbReference type="Pfam" id="PF09976"/>
    </source>
</evidence>
<evidence type="ECO:0000256" key="7">
    <source>
        <dbReference type="ARBA" id="ARBA00023186"/>
    </source>
</evidence>
<evidence type="ECO:0000256" key="4">
    <source>
        <dbReference type="ARBA" id="ARBA00022692"/>
    </source>
</evidence>
<evidence type="ECO:0000313" key="10">
    <source>
        <dbReference type="EMBL" id="TDR39186.1"/>
    </source>
</evidence>
<dbReference type="Pfam" id="PF09976">
    <property type="entry name" value="TPR_21"/>
    <property type="match status" value="1"/>
</dbReference>
<dbReference type="InterPro" id="IPR018704">
    <property type="entry name" value="SecYEG/CpoB_TPR"/>
</dbReference>
<evidence type="ECO:0000256" key="6">
    <source>
        <dbReference type="ARBA" id="ARBA00023136"/>
    </source>
</evidence>
<evidence type="ECO:0000256" key="1">
    <source>
        <dbReference type="ARBA" id="ARBA00004167"/>
    </source>
</evidence>
<evidence type="ECO:0000256" key="2">
    <source>
        <dbReference type="ARBA" id="ARBA00004236"/>
    </source>
</evidence>
<dbReference type="AlphaFoldDB" id="A0A4R6YNH5"/>
<dbReference type="OrthoDB" id="9789675at2"/>
<gene>
    <name evidence="10" type="ORF">DFR29_11791</name>
</gene>
<dbReference type="EMBL" id="SNZH01000017">
    <property type="protein sequence ID" value="TDR39186.1"/>
    <property type="molecule type" value="Genomic_DNA"/>
</dbReference>
<keyword evidence="6 8" id="KW-0472">Membrane</keyword>
<accession>A0A4R6YNH5</accession>
<keyword evidence="4 8" id="KW-0812">Transmembrane</keyword>
<dbReference type="PANTHER" id="PTHR38035">
    <property type="entry name" value="UPF0070 PROTEIN YFGM"/>
    <property type="match status" value="1"/>
</dbReference>